<evidence type="ECO:0000256" key="1">
    <source>
        <dbReference type="PROSITE-ProRule" id="PRU00047"/>
    </source>
</evidence>
<dbReference type="OrthoDB" id="8026949at2759"/>
<organism evidence="4 5">
    <name type="scientific">Phytophthora lilii</name>
    <dbReference type="NCBI Taxonomy" id="2077276"/>
    <lineage>
        <taxon>Eukaryota</taxon>
        <taxon>Sar</taxon>
        <taxon>Stramenopiles</taxon>
        <taxon>Oomycota</taxon>
        <taxon>Peronosporomycetes</taxon>
        <taxon>Peronosporales</taxon>
        <taxon>Peronosporaceae</taxon>
        <taxon>Phytophthora</taxon>
    </lineage>
</organism>
<evidence type="ECO:0000313" key="5">
    <source>
        <dbReference type="Proteomes" id="UP001165083"/>
    </source>
</evidence>
<gene>
    <name evidence="4" type="ORF">Plil01_000860600</name>
</gene>
<feature type="compositionally biased region" description="Acidic residues" evidence="2">
    <location>
        <begin position="97"/>
        <end position="122"/>
    </location>
</feature>
<dbReference type="Gene3D" id="4.10.60.10">
    <property type="entry name" value="Zinc finger, CCHC-type"/>
    <property type="match status" value="1"/>
</dbReference>
<comment type="caution">
    <text evidence="4">The sequence shown here is derived from an EMBL/GenBank/DDBJ whole genome shotgun (WGS) entry which is preliminary data.</text>
</comment>
<keyword evidence="1" id="KW-0862">Zinc</keyword>
<reference evidence="4" key="1">
    <citation type="submission" date="2023-04" db="EMBL/GenBank/DDBJ databases">
        <title>Phytophthora lilii NBRC 32176.</title>
        <authorList>
            <person name="Ichikawa N."/>
            <person name="Sato H."/>
            <person name="Tonouchi N."/>
        </authorList>
    </citation>
    <scope>NUCLEOTIDE SEQUENCE</scope>
    <source>
        <strain evidence="4">NBRC 32176</strain>
    </source>
</reference>
<dbReference type="GO" id="GO:0003676">
    <property type="term" value="F:nucleic acid binding"/>
    <property type="evidence" value="ECO:0007669"/>
    <property type="project" value="InterPro"/>
</dbReference>
<keyword evidence="1" id="KW-0863">Zinc-finger</keyword>
<name>A0A9W6WXW1_9STRA</name>
<dbReference type="InterPro" id="IPR036875">
    <property type="entry name" value="Znf_CCHC_sf"/>
</dbReference>
<dbReference type="Pfam" id="PF00098">
    <property type="entry name" value="zf-CCHC"/>
    <property type="match status" value="1"/>
</dbReference>
<dbReference type="PROSITE" id="PS50158">
    <property type="entry name" value="ZF_CCHC"/>
    <property type="match status" value="2"/>
</dbReference>
<dbReference type="GO" id="GO:0008270">
    <property type="term" value="F:zinc ion binding"/>
    <property type="evidence" value="ECO:0007669"/>
    <property type="project" value="UniProtKB-KW"/>
</dbReference>
<evidence type="ECO:0000259" key="3">
    <source>
        <dbReference type="PROSITE" id="PS50158"/>
    </source>
</evidence>
<dbReference type="AlphaFoldDB" id="A0A9W6WXW1"/>
<feature type="region of interest" description="Disordered" evidence="2">
    <location>
        <begin position="319"/>
        <end position="343"/>
    </location>
</feature>
<keyword evidence="5" id="KW-1185">Reference proteome</keyword>
<sequence length="343" mass="39159">MLSLSLLVRARLRAPAATRSFSLAARALRSNAAALSAQSARLEGVRSRAFSTLDGPKDEEQDEQELEQDAQAQPLNGELSPLERLMQHSQQFRLETGDDEDDEDGAGQDGQEDGDNDDDGEDGPFSADWQEDKKERRPAGSFKRDAFRRRGSGERHSKVGRMAVNHLLEKDMDELNYEAELESVWDEDEIRQRKFHQALRRELDRDRVCTNCGERGHRARNCLVPRICSNCGNLGHTAGQCRYRKVPDSVEEFLMQEEHHQERRKQSWKLRKKAAKAVKNPHMPRPAEVPTSDFNKRNESLRKELDAELDAYADMLEEMAEKRKKKQQQKDVESASSTTPSES</sequence>
<feature type="domain" description="CCHC-type" evidence="3">
    <location>
        <begin position="209"/>
        <end position="222"/>
    </location>
</feature>
<accession>A0A9W6WXW1</accession>
<feature type="region of interest" description="Disordered" evidence="2">
    <location>
        <begin position="93"/>
        <end position="157"/>
    </location>
</feature>
<feature type="region of interest" description="Disordered" evidence="2">
    <location>
        <begin position="276"/>
        <end position="301"/>
    </location>
</feature>
<dbReference type="EMBL" id="BSXW01000417">
    <property type="protein sequence ID" value="GMF21746.1"/>
    <property type="molecule type" value="Genomic_DNA"/>
</dbReference>
<dbReference type="Proteomes" id="UP001165083">
    <property type="component" value="Unassembled WGS sequence"/>
</dbReference>
<dbReference type="SMART" id="SM00343">
    <property type="entry name" value="ZnF_C2HC"/>
    <property type="match status" value="2"/>
</dbReference>
<proteinExistence type="predicted"/>
<evidence type="ECO:0000313" key="4">
    <source>
        <dbReference type="EMBL" id="GMF21746.1"/>
    </source>
</evidence>
<feature type="domain" description="CCHC-type" evidence="3">
    <location>
        <begin position="228"/>
        <end position="242"/>
    </location>
</feature>
<feature type="region of interest" description="Disordered" evidence="2">
    <location>
        <begin position="51"/>
        <end position="78"/>
    </location>
</feature>
<feature type="compositionally biased region" description="Polar residues" evidence="2">
    <location>
        <begin position="334"/>
        <end position="343"/>
    </location>
</feature>
<dbReference type="SUPFAM" id="SSF57756">
    <property type="entry name" value="Retrovirus zinc finger-like domains"/>
    <property type="match status" value="1"/>
</dbReference>
<protein>
    <submittedName>
        <fullName evidence="4">Unnamed protein product</fullName>
    </submittedName>
</protein>
<evidence type="ECO:0000256" key="2">
    <source>
        <dbReference type="SAM" id="MobiDB-lite"/>
    </source>
</evidence>
<keyword evidence="1" id="KW-0479">Metal-binding</keyword>
<feature type="compositionally biased region" description="Acidic residues" evidence="2">
    <location>
        <begin position="57"/>
        <end position="68"/>
    </location>
</feature>
<dbReference type="InterPro" id="IPR001878">
    <property type="entry name" value="Znf_CCHC"/>
</dbReference>
<feature type="compositionally biased region" description="Basic and acidic residues" evidence="2">
    <location>
        <begin position="130"/>
        <end position="145"/>
    </location>
</feature>